<protein>
    <submittedName>
        <fullName evidence="2">Uncharacterized protein</fullName>
    </submittedName>
</protein>
<dbReference type="AlphaFoldDB" id="A0A179FQH9"/>
<evidence type="ECO:0000256" key="1">
    <source>
        <dbReference type="SAM" id="MobiDB-lite"/>
    </source>
</evidence>
<dbReference type="EMBL" id="LSBH01000012">
    <property type="protein sequence ID" value="OAQ67470.1"/>
    <property type="molecule type" value="Genomic_DNA"/>
</dbReference>
<feature type="compositionally biased region" description="Low complexity" evidence="1">
    <location>
        <begin position="26"/>
        <end position="35"/>
    </location>
</feature>
<evidence type="ECO:0000313" key="3">
    <source>
        <dbReference type="Proteomes" id="UP000078240"/>
    </source>
</evidence>
<sequence>MVGPAPVVPEMPDVHQRTGGGETARSHSVVSESSSGNQDEDALRCATDGAPCPTGAYCPLHSCTRGTAGTRWTWRCAAAVWHIKGSTSGCGRRRFQLAAIHWQYASSSAHRPRSCATPCPGLGKWCQSSSCRDGRADGRADKMRLNEMR</sequence>
<proteinExistence type="predicted"/>
<name>A0A179FQH9_PURLI</name>
<feature type="region of interest" description="Disordered" evidence="1">
    <location>
        <begin position="1"/>
        <end position="41"/>
    </location>
</feature>
<dbReference type="Proteomes" id="UP000078240">
    <property type="component" value="Unassembled WGS sequence"/>
</dbReference>
<comment type="caution">
    <text evidence="2">The sequence shown here is derived from an EMBL/GenBank/DDBJ whole genome shotgun (WGS) entry which is preliminary data.</text>
</comment>
<reference evidence="2 3" key="1">
    <citation type="submission" date="2016-01" db="EMBL/GenBank/DDBJ databases">
        <title>Biosynthesis of antibiotic leucinostatins and their inhibition on Phytophthora in bio-control Purpureocillium lilacinum.</title>
        <authorList>
            <person name="Wang G."/>
            <person name="Liu Z."/>
            <person name="Lin R."/>
            <person name="Li E."/>
            <person name="Mao Z."/>
            <person name="Ling J."/>
            <person name="Yin W."/>
            <person name="Xie B."/>
        </authorList>
    </citation>
    <scope>NUCLEOTIDE SEQUENCE [LARGE SCALE GENOMIC DNA]</scope>
    <source>
        <strain evidence="2">PLBJ-1</strain>
    </source>
</reference>
<gene>
    <name evidence="2" type="ORF">VFPBJ_11065</name>
</gene>
<accession>A0A179FQH9</accession>
<evidence type="ECO:0000313" key="2">
    <source>
        <dbReference type="EMBL" id="OAQ67470.1"/>
    </source>
</evidence>
<organism evidence="2 3">
    <name type="scientific">Purpureocillium lilacinum</name>
    <name type="common">Paecilomyces lilacinus</name>
    <dbReference type="NCBI Taxonomy" id="33203"/>
    <lineage>
        <taxon>Eukaryota</taxon>
        <taxon>Fungi</taxon>
        <taxon>Dikarya</taxon>
        <taxon>Ascomycota</taxon>
        <taxon>Pezizomycotina</taxon>
        <taxon>Sordariomycetes</taxon>
        <taxon>Hypocreomycetidae</taxon>
        <taxon>Hypocreales</taxon>
        <taxon>Ophiocordycipitaceae</taxon>
        <taxon>Purpureocillium</taxon>
    </lineage>
</organism>